<feature type="domain" description="Sulfatase N-terminal" evidence="5">
    <location>
        <begin position="36"/>
        <end position="377"/>
    </location>
</feature>
<organism evidence="7 8">
    <name type="scientific">Rubinisphaera italica</name>
    <dbReference type="NCBI Taxonomy" id="2527969"/>
    <lineage>
        <taxon>Bacteria</taxon>
        <taxon>Pseudomonadati</taxon>
        <taxon>Planctomycetota</taxon>
        <taxon>Planctomycetia</taxon>
        <taxon>Planctomycetales</taxon>
        <taxon>Planctomycetaceae</taxon>
        <taxon>Rubinisphaera</taxon>
    </lineage>
</organism>
<dbReference type="GO" id="GO:0004065">
    <property type="term" value="F:arylsulfatase activity"/>
    <property type="evidence" value="ECO:0007669"/>
    <property type="project" value="TreeGrafter"/>
</dbReference>
<dbReference type="PROSITE" id="PS00149">
    <property type="entry name" value="SULFATASE_2"/>
    <property type="match status" value="1"/>
</dbReference>
<dbReference type="AlphaFoldDB" id="A0A5C5XDM2"/>
<dbReference type="InterPro" id="IPR024607">
    <property type="entry name" value="Sulfatase_CS"/>
</dbReference>
<dbReference type="EC" id="3.1.6.6" evidence="7"/>
<reference evidence="7 8" key="1">
    <citation type="submission" date="2019-02" db="EMBL/GenBank/DDBJ databases">
        <title>Deep-cultivation of Planctomycetes and their phenomic and genomic characterization uncovers novel biology.</title>
        <authorList>
            <person name="Wiegand S."/>
            <person name="Jogler M."/>
            <person name="Boedeker C."/>
            <person name="Pinto D."/>
            <person name="Vollmers J."/>
            <person name="Rivas-Marin E."/>
            <person name="Kohn T."/>
            <person name="Peeters S.H."/>
            <person name="Heuer A."/>
            <person name="Rast P."/>
            <person name="Oberbeckmann S."/>
            <person name="Bunk B."/>
            <person name="Jeske O."/>
            <person name="Meyerdierks A."/>
            <person name="Storesund J.E."/>
            <person name="Kallscheuer N."/>
            <person name="Luecker S."/>
            <person name="Lage O.M."/>
            <person name="Pohl T."/>
            <person name="Merkel B.J."/>
            <person name="Hornburger P."/>
            <person name="Mueller R.-W."/>
            <person name="Bruemmer F."/>
            <person name="Labrenz M."/>
            <person name="Spormann A.M."/>
            <person name="Op Den Camp H."/>
            <person name="Overmann J."/>
            <person name="Amann R."/>
            <person name="Jetten M.S.M."/>
            <person name="Mascher T."/>
            <person name="Medema M.H."/>
            <person name="Devos D.P."/>
            <person name="Kaster A.-K."/>
            <person name="Ovreas L."/>
            <person name="Rohde M."/>
            <person name="Galperin M.Y."/>
            <person name="Jogler C."/>
        </authorList>
    </citation>
    <scope>NUCLEOTIDE SEQUENCE [LARGE SCALE GENOMIC DNA]</scope>
    <source>
        <strain evidence="7 8">Pan54</strain>
    </source>
</reference>
<dbReference type="GO" id="GO:0046872">
    <property type="term" value="F:metal ion binding"/>
    <property type="evidence" value="ECO:0007669"/>
    <property type="project" value="UniProtKB-KW"/>
</dbReference>
<dbReference type="InterPro" id="IPR050738">
    <property type="entry name" value="Sulfatase"/>
</dbReference>
<dbReference type="Proteomes" id="UP000316095">
    <property type="component" value="Unassembled WGS sequence"/>
</dbReference>
<comment type="caution">
    <text evidence="7">The sequence shown here is derived from an EMBL/GenBank/DDBJ whole genome shotgun (WGS) entry which is preliminary data.</text>
</comment>
<dbReference type="PANTHER" id="PTHR42693">
    <property type="entry name" value="ARYLSULFATASE FAMILY MEMBER"/>
    <property type="match status" value="1"/>
</dbReference>
<dbReference type="Gene3D" id="3.30.1360.200">
    <property type="match status" value="1"/>
</dbReference>
<dbReference type="EMBL" id="SJPG01000001">
    <property type="protein sequence ID" value="TWT61100.1"/>
    <property type="molecule type" value="Genomic_DNA"/>
</dbReference>
<keyword evidence="3 7" id="KW-0378">Hydrolase</keyword>
<evidence type="ECO:0000313" key="8">
    <source>
        <dbReference type="Proteomes" id="UP000316095"/>
    </source>
</evidence>
<dbReference type="InterPro" id="IPR000917">
    <property type="entry name" value="Sulfatase_N"/>
</dbReference>
<dbReference type="RefSeq" id="WP_165441679.1">
    <property type="nucleotide sequence ID" value="NZ_SJPG01000001.1"/>
</dbReference>
<sequence>MRNGPGLILLFCLIFSSGISGNFSQVIAEENKNSRPNLLIIQTDEHHYGTLGCYGSTMFAGEGSLTPNLDRIAAEGAIATSFYATTPVCSPSRSSLMSGRYPQSTPVEQNDIAMSGQITTFADVLKNAGYSTGYSGKWHLDGNGKPDWAPTRNFGWSDNRYMFNRGHWKKLVLEENGPAVGSKDNRGRENYNLDGADEKTFTTDWLIDRTLEFIDENADESFCYMVSLPDPHGPNSVRAPYDTMYSEKDVVIPESLKKNRSQIPMWGQPERNVNEYNLKKIMPEYFGMVKCIDDNIGRLLQRLEEKDLLDNTIVIFTSDHGDLCGEHGKLNKGNPYEGSARVPFLIRYPTAIPAGTKVDVALSCVDFFPTILKLMNVEANVETAGRDASEWLQGKKPENWDDVAFLRSTRSNPLWLCAVSDQYKLVYSSYDRPWLFDLSEDPNELNNRFNDPAYAKIKVQLSKALKNYGETYDDSYLNNSRIRYYLLQNSKSPEIARLEFRLGEKEAGPNLVAKALPNLPNDRIYLHQEPVLENEHIAGATKSNQDVGDAIEVTFTKEGAEIMQKVTAENNGKRLAILVDDKLIMAPYIRSEISSKAVLTGTFTNAEIERLLFSLNAPAE</sequence>
<name>A0A5C5XDM2_9PLAN</name>
<proteinExistence type="inferred from homology"/>
<dbReference type="PANTHER" id="PTHR42693:SF53">
    <property type="entry name" value="ENDO-4-O-SULFATASE"/>
    <property type="match status" value="1"/>
</dbReference>
<gene>
    <name evidence="7" type="primary">betC_5</name>
    <name evidence="7" type="ORF">Pan54_18340</name>
</gene>
<dbReference type="SUPFAM" id="SSF53649">
    <property type="entry name" value="Alkaline phosphatase-like"/>
    <property type="match status" value="1"/>
</dbReference>
<dbReference type="InterPro" id="IPR017850">
    <property type="entry name" value="Alkaline_phosphatase_core_sf"/>
</dbReference>
<evidence type="ECO:0000259" key="6">
    <source>
        <dbReference type="Pfam" id="PF22599"/>
    </source>
</evidence>
<keyword evidence="2" id="KW-0479">Metal-binding</keyword>
<feature type="domain" description="SecDF P1 head subdomain" evidence="6">
    <location>
        <begin position="520"/>
        <end position="617"/>
    </location>
</feature>
<evidence type="ECO:0000256" key="1">
    <source>
        <dbReference type="ARBA" id="ARBA00008779"/>
    </source>
</evidence>
<keyword evidence="8" id="KW-1185">Reference proteome</keyword>
<dbReference type="GO" id="GO:0047753">
    <property type="term" value="F:choline-sulfatase activity"/>
    <property type="evidence" value="ECO:0007669"/>
    <property type="project" value="UniProtKB-EC"/>
</dbReference>
<keyword evidence="4" id="KW-0106">Calcium</keyword>
<evidence type="ECO:0000256" key="4">
    <source>
        <dbReference type="ARBA" id="ARBA00022837"/>
    </source>
</evidence>
<dbReference type="InterPro" id="IPR054384">
    <property type="entry name" value="SecDF_P1_head"/>
</dbReference>
<comment type="similarity">
    <text evidence="1">Belongs to the sulfatase family.</text>
</comment>
<dbReference type="Pfam" id="PF00884">
    <property type="entry name" value="Sulfatase"/>
    <property type="match status" value="1"/>
</dbReference>
<evidence type="ECO:0000256" key="3">
    <source>
        <dbReference type="ARBA" id="ARBA00022801"/>
    </source>
</evidence>
<evidence type="ECO:0000259" key="5">
    <source>
        <dbReference type="Pfam" id="PF00884"/>
    </source>
</evidence>
<dbReference type="CDD" id="cd16034">
    <property type="entry name" value="sulfatase_like"/>
    <property type="match status" value="1"/>
</dbReference>
<dbReference type="Pfam" id="PF22599">
    <property type="entry name" value="SecDF_P1_head"/>
    <property type="match status" value="1"/>
</dbReference>
<dbReference type="Gene3D" id="3.40.720.10">
    <property type="entry name" value="Alkaline Phosphatase, subunit A"/>
    <property type="match status" value="1"/>
</dbReference>
<evidence type="ECO:0000313" key="7">
    <source>
        <dbReference type="EMBL" id="TWT61100.1"/>
    </source>
</evidence>
<protein>
    <submittedName>
        <fullName evidence="7">Choline-sulfatase</fullName>
        <ecNumber evidence="7">3.1.6.6</ecNumber>
    </submittedName>
</protein>
<evidence type="ECO:0000256" key="2">
    <source>
        <dbReference type="ARBA" id="ARBA00022723"/>
    </source>
</evidence>
<accession>A0A5C5XDM2</accession>